<dbReference type="InterPro" id="IPR008928">
    <property type="entry name" value="6-hairpin_glycosidase_sf"/>
</dbReference>
<dbReference type="RefSeq" id="WP_129025995.1">
    <property type="nucleotide sequence ID" value="NZ_SDHY01000001.1"/>
</dbReference>
<dbReference type="OrthoDB" id="1398488at2"/>
<sequence>MTRLLFILFFYLFLYPVSAQSLISREDLAFLKELTQAVVDSSKIYPGQRISRDFGPNQTGGVLIRPGGRTSYPAFWIRDYAMSLGTGMIPIKEQKHMLLLTASTQNDHEFKTQFGSFVPMGAIADHIRIDDSLPIYFPGTYDFENQGEIRWGQQPPLDDMFFFIQMAYVYIKQSGDLSILQSPIRGKSLFDRLLSAFHAVPINPLNQLVSVSDFNRGVDFGFRDAIHITGDLCFTSILRYQALLHLAELYRLQEREKDRLSFLAKADTCKMELIRVFQDRRGMLRASTRKSAQADVWSTSWAVYLGLLEGENAMKASNCLAQAYKSNHLAFRGAIRHVLNTDDFNRRTAWEGSLVEKNSYQNGAYWSTPTAWVAYTISLTQPNLAQQLIKELISDLKKGDFRKGKDFGAPWECFTESSRQNPVYMTSVTVPFQVLLELVSH</sequence>
<dbReference type="AlphaFoldDB" id="A0A4Q1C345"/>
<dbReference type="EMBL" id="SDHY01000001">
    <property type="protein sequence ID" value="RXK52579.1"/>
    <property type="molecule type" value="Genomic_DNA"/>
</dbReference>
<dbReference type="GO" id="GO:0005975">
    <property type="term" value="P:carbohydrate metabolic process"/>
    <property type="evidence" value="ECO:0007669"/>
    <property type="project" value="InterPro"/>
</dbReference>
<keyword evidence="2" id="KW-1185">Reference proteome</keyword>
<protein>
    <recommendedName>
        <fullName evidence="3">Glycogen debranching enzyme C-terminal domain-containing protein</fullName>
    </recommendedName>
</protein>
<reference evidence="1 2" key="1">
    <citation type="submission" date="2019-01" db="EMBL/GenBank/DDBJ databases">
        <title>Cytophagaceae bacterium strain CAR-16.</title>
        <authorList>
            <person name="Chen W.-M."/>
        </authorList>
    </citation>
    <scope>NUCLEOTIDE SEQUENCE [LARGE SCALE GENOMIC DNA]</scope>
    <source>
        <strain evidence="1 2">CAR-16</strain>
    </source>
</reference>
<comment type="caution">
    <text evidence="1">The sequence shown here is derived from an EMBL/GenBank/DDBJ whole genome shotgun (WGS) entry which is preliminary data.</text>
</comment>
<organism evidence="1 2">
    <name type="scientific">Aquirufa rosea</name>
    <dbReference type="NCBI Taxonomy" id="2509241"/>
    <lineage>
        <taxon>Bacteria</taxon>
        <taxon>Pseudomonadati</taxon>
        <taxon>Bacteroidota</taxon>
        <taxon>Cytophagia</taxon>
        <taxon>Cytophagales</taxon>
        <taxon>Flectobacillaceae</taxon>
        <taxon>Aquirufa</taxon>
    </lineage>
</organism>
<dbReference type="SUPFAM" id="SSF48208">
    <property type="entry name" value="Six-hairpin glycosidases"/>
    <property type="match status" value="1"/>
</dbReference>
<evidence type="ECO:0000313" key="2">
    <source>
        <dbReference type="Proteomes" id="UP000289455"/>
    </source>
</evidence>
<name>A0A4Q1C345_9BACT</name>
<dbReference type="Proteomes" id="UP000289455">
    <property type="component" value="Unassembled WGS sequence"/>
</dbReference>
<accession>A0A4Q1C345</accession>
<evidence type="ECO:0008006" key="3">
    <source>
        <dbReference type="Google" id="ProtNLM"/>
    </source>
</evidence>
<evidence type="ECO:0000313" key="1">
    <source>
        <dbReference type="EMBL" id="RXK52579.1"/>
    </source>
</evidence>
<gene>
    <name evidence="1" type="ORF">ESB04_02705</name>
</gene>
<dbReference type="Gene3D" id="1.50.10.10">
    <property type="match status" value="1"/>
</dbReference>
<dbReference type="InterPro" id="IPR012341">
    <property type="entry name" value="6hp_glycosidase-like_sf"/>
</dbReference>
<proteinExistence type="predicted"/>